<comment type="similarity">
    <text evidence="1">Belongs to the short-chain dehydrogenases/reductases (SDR) family.</text>
</comment>
<dbReference type="SUPFAM" id="SSF51735">
    <property type="entry name" value="NAD(P)-binding Rossmann-fold domains"/>
    <property type="match status" value="1"/>
</dbReference>
<dbReference type="PANTHER" id="PTHR48107">
    <property type="entry name" value="NADPH-DEPENDENT ALDEHYDE REDUCTASE-LIKE PROTEIN, CHLOROPLASTIC-RELATED"/>
    <property type="match status" value="1"/>
</dbReference>
<dbReference type="PANTHER" id="PTHR48107:SF16">
    <property type="entry name" value="NADPH-DEPENDENT ALDEHYDE REDUCTASE 1, CHLOROPLASTIC"/>
    <property type="match status" value="1"/>
</dbReference>
<comment type="caution">
    <text evidence="3">The sequence shown here is derived from an EMBL/GenBank/DDBJ whole genome shotgun (WGS) entry which is preliminary data.</text>
</comment>
<dbReference type="Pfam" id="PF13561">
    <property type="entry name" value="adh_short_C2"/>
    <property type="match status" value="1"/>
</dbReference>
<dbReference type="RefSeq" id="WP_211556129.1">
    <property type="nucleotide sequence ID" value="NZ_JAGVRK010000001.1"/>
</dbReference>
<dbReference type="InterPro" id="IPR020904">
    <property type="entry name" value="Sc_DH/Rdtase_CS"/>
</dbReference>
<proteinExistence type="inferred from homology"/>
<dbReference type="PRINTS" id="PR00081">
    <property type="entry name" value="GDHRDH"/>
</dbReference>
<dbReference type="Gene3D" id="3.40.50.720">
    <property type="entry name" value="NAD(P)-binding Rossmann-like Domain"/>
    <property type="match status" value="1"/>
</dbReference>
<keyword evidence="4" id="KW-1185">Reference proteome</keyword>
<evidence type="ECO:0000256" key="2">
    <source>
        <dbReference type="ARBA" id="ARBA00023002"/>
    </source>
</evidence>
<gene>
    <name evidence="3" type="ORF">J9317_02170</name>
</gene>
<evidence type="ECO:0000313" key="4">
    <source>
        <dbReference type="Proteomes" id="UP000682403"/>
    </source>
</evidence>
<evidence type="ECO:0000313" key="3">
    <source>
        <dbReference type="EMBL" id="MBS2967579.1"/>
    </source>
</evidence>
<dbReference type="NCBIfam" id="NF005214">
    <property type="entry name" value="PRK06701.1"/>
    <property type="match status" value="1"/>
</dbReference>
<organism evidence="3 4">
    <name type="scientific">Metabacillus flavus</name>
    <dbReference type="NCBI Taxonomy" id="2823519"/>
    <lineage>
        <taxon>Bacteria</taxon>
        <taxon>Bacillati</taxon>
        <taxon>Bacillota</taxon>
        <taxon>Bacilli</taxon>
        <taxon>Bacillales</taxon>
        <taxon>Bacillaceae</taxon>
        <taxon>Metabacillus</taxon>
    </lineage>
</organism>
<dbReference type="CDD" id="cd05355">
    <property type="entry name" value="SDR_c1"/>
    <property type="match status" value="1"/>
</dbReference>
<dbReference type="Proteomes" id="UP000682403">
    <property type="component" value="Unassembled WGS sequence"/>
</dbReference>
<sequence length="299" mass="33165">MYPYYPYYSKKIECEDKPLTFPPQAQDQQPGFEYLMNPRPISENPDYKGSGKLEGETAIISGGDSGIGRAVAYAFAKEGADLVIPYYNEHQDAEETKRRIETFGRRCLLMPGDLTEEKQNQKVVSETLETFGKIDVVVNNLAVQYPQVDFLKITAEQFDKTFKTNIYAYFYLTKEAVPHLKQGASIINTASVTAYKGQKELVDYSATKGAIVSFTRSLSLNLIPKGIRVNSVAPGPVWTPLTVSSFDPDRVSKFGLQSASKRAAQPFELAAAYVYLASDDSRYVTGETLHVNGGQMVTA</sequence>
<dbReference type="InterPro" id="IPR002347">
    <property type="entry name" value="SDR_fam"/>
</dbReference>
<dbReference type="EMBL" id="JAGVRK010000001">
    <property type="protein sequence ID" value="MBS2967579.1"/>
    <property type="molecule type" value="Genomic_DNA"/>
</dbReference>
<keyword evidence="2" id="KW-0560">Oxidoreductase</keyword>
<reference evidence="3 4" key="1">
    <citation type="submission" date="2021-04" db="EMBL/GenBank/DDBJ databases">
        <title>Metabacillus sp. strain KIGAM252 whole genome sequence.</title>
        <authorList>
            <person name="Seo M.-J."/>
            <person name="Cho E.-S."/>
            <person name="Hwang C.Y."/>
            <person name="Yoon D.J."/>
        </authorList>
    </citation>
    <scope>NUCLEOTIDE SEQUENCE [LARGE SCALE GENOMIC DNA]</scope>
    <source>
        <strain evidence="3 4">KIGAM252</strain>
    </source>
</reference>
<dbReference type="PRINTS" id="PR00080">
    <property type="entry name" value="SDRFAMILY"/>
</dbReference>
<evidence type="ECO:0000256" key="1">
    <source>
        <dbReference type="ARBA" id="ARBA00006484"/>
    </source>
</evidence>
<dbReference type="InterPro" id="IPR036291">
    <property type="entry name" value="NAD(P)-bd_dom_sf"/>
</dbReference>
<protein>
    <submittedName>
        <fullName evidence="3">SDR family oxidoreductase</fullName>
    </submittedName>
</protein>
<name>A0ABS5LAU4_9BACI</name>
<dbReference type="PROSITE" id="PS00061">
    <property type="entry name" value="ADH_SHORT"/>
    <property type="match status" value="1"/>
</dbReference>
<accession>A0ABS5LAU4</accession>